<evidence type="ECO:0000256" key="4">
    <source>
        <dbReference type="SAM" id="Phobius"/>
    </source>
</evidence>
<evidence type="ECO:0000259" key="5">
    <source>
        <dbReference type="PROSITE" id="PS50043"/>
    </source>
</evidence>
<evidence type="ECO:0000256" key="1">
    <source>
        <dbReference type="ARBA" id="ARBA00023015"/>
    </source>
</evidence>
<evidence type="ECO:0000313" key="6">
    <source>
        <dbReference type="EMBL" id="SEM93729.1"/>
    </source>
</evidence>
<feature type="transmembrane region" description="Helical" evidence="4">
    <location>
        <begin position="160"/>
        <end position="179"/>
    </location>
</feature>
<keyword evidence="4" id="KW-0812">Transmembrane</keyword>
<keyword evidence="7" id="KW-1185">Reference proteome</keyword>
<dbReference type="STRING" id="1166340.SAMN05192583_1586"/>
<evidence type="ECO:0000256" key="3">
    <source>
        <dbReference type="ARBA" id="ARBA00023163"/>
    </source>
</evidence>
<protein>
    <submittedName>
        <fullName evidence="6">DNA-binding transcriptional regulator, CsgD family</fullName>
    </submittedName>
</protein>
<gene>
    <name evidence="6" type="ORF">SAMN05192583_1586</name>
</gene>
<dbReference type="InterPro" id="IPR016032">
    <property type="entry name" value="Sig_transdc_resp-reg_C-effctor"/>
</dbReference>
<dbReference type="CDD" id="cd06170">
    <property type="entry name" value="LuxR_C_like"/>
    <property type="match status" value="1"/>
</dbReference>
<evidence type="ECO:0000313" key="7">
    <source>
        <dbReference type="Proteomes" id="UP000199206"/>
    </source>
</evidence>
<sequence>MIKDSPAASISYSKEARSSGIAANMDQSSYDSLTERELECLRLVATGRTSKEIALLLGISKHRVDEVVDGARGKLGGLRRTTAARLVIEHEVPASPHPVGGDVIGVADPVRPTPEAAQEQQQAPVAEVRETSVPFDHFPPVRTERPPDVEEKHGLDPARLVHTTLLLTITVLIAVLVLVTPKLGGVFMHLGALVKPYYH</sequence>
<dbReference type="Gene3D" id="1.10.10.10">
    <property type="entry name" value="Winged helix-like DNA-binding domain superfamily/Winged helix DNA-binding domain"/>
    <property type="match status" value="1"/>
</dbReference>
<reference evidence="7" key="1">
    <citation type="submission" date="2016-10" db="EMBL/GenBank/DDBJ databases">
        <authorList>
            <person name="Varghese N."/>
            <person name="Submissions S."/>
        </authorList>
    </citation>
    <scope>NUCLEOTIDE SEQUENCE [LARGE SCALE GENOMIC DNA]</scope>
    <source>
        <strain evidence="7">S6-262</strain>
    </source>
</reference>
<dbReference type="GO" id="GO:0006355">
    <property type="term" value="P:regulation of DNA-templated transcription"/>
    <property type="evidence" value="ECO:0007669"/>
    <property type="project" value="InterPro"/>
</dbReference>
<feature type="domain" description="HTH luxR-type" evidence="5">
    <location>
        <begin position="26"/>
        <end position="91"/>
    </location>
</feature>
<dbReference type="PRINTS" id="PR00038">
    <property type="entry name" value="HTHLUXR"/>
</dbReference>
<keyword evidence="3" id="KW-0804">Transcription</keyword>
<dbReference type="PANTHER" id="PTHR44688:SF16">
    <property type="entry name" value="DNA-BINDING TRANSCRIPTIONAL ACTIVATOR DEVR_DOSR"/>
    <property type="match status" value="1"/>
</dbReference>
<dbReference type="SUPFAM" id="SSF46894">
    <property type="entry name" value="C-terminal effector domain of the bipartite response regulators"/>
    <property type="match status" value="1"/>
</dbReference>
<dbReference type="GO" id="GO:0003677">
    <property type="term" value="F:DNA binding"/>
    <property type="evidence" value="ECO:0007669"/>
    <property type="project" value="UniProtKB-KW"/>
</dbReference>
<dbReference type="PANTHER" id="PTHR44688">
    <property type="entry name" value="DNA-BINDING TRANSCRIPTIONAL ACTIVATOR DEVR_DOSR"/>
    <property type="match status" value="1"/>
</dbReference>
<dbReference type="AlphaFoldDB" id="A0A1H8CFR1"/>
<keyword evidence="2 6" id="KW-0238">DNA-binding</keyword>
<keyword evidence="1" id="KW-0805">Transcription regulation</keyword>
<name>A0A1H8CFR1_9SPHN</name>
<dbReference type="PROSITE" id="PS50043">
    <property type="entry name" value="HTH_LUXR_2"/>
    <property type="match status" value="1"/>
</dbReference>
<dbReference type="InterPro" id="IPR000792">
    <property type="entry name" value="Tscrpt_reg_LuxR_C"/>
</dbReference>
<dbReference type="InterPro" id="IPR036388">
    <property type="entry name" value="WH-like_DNA-bd_sf"/>
</dbReference>
<dbReference type="Proteomes" id="UP000199206">
    <property type="component" value="Unassembled WGS sequence"/>
</dbReference>
<keyword evidence="4" id="KW-0472">Membrane</keyword>
<keyword evidence="4" id="KW-1133">Transmembrane helix</keyword>
<dbReference type="SMART" id="SM00421">
    <property type="entry name" value="HTH_LUXR"/>
    <property type="match status" value="1"/>
</dbReference>
<proteinExistence type="predicted"/>
<dbReference type="EMBL" id="FOCF01000003">
    <property type="protein sequence ID" value="SEM93729.1"/>
    <property type="molecule type" value="Genomic_DNA"/>
</dbReference>
<evidence type="ECO:0000256" key="2">
    <source>
        <dbReference type="ARBA" id="ARBA00023125"/>
    </source>
</evidence>
<dbReference type="Pfam" id="PF00196">
    <property type="entry name" value="GerE"/>
    <property type="match status" value="1"/>
</dbReference>
<accession>A0A1H8CFR1</accession>
<organism evidence="6 7">
    <name type="scientific">Sphingomonas gellani</name>
    <dbReference type="NCBI Taxonomy" id="1166340"/>
    <lineage>
        <taxon>Bacteria</taxon>
        <taxon>Pseudomonadati</taxon>
        <taxon>Pseudomonadota</taxon>
        <taxon>Alphaproteobacteria</taxon>
        <taxon>Sphingomonadales</taxon>
        <taxon>Sphingomonadaceae</taxon>
        <taxon>Sphingomonas</taxon>
    </lineage>
</organism>